<keyword evidence="5 6" id="KW-0067">ATP-binding</keyword>
<keyword evidence="1" id="KW-0723">Serine/threonine-protein kinase</keyword>
<feature type="compositionally biased region" description="Low complexity" evidence="7">
    <location>
        <begin position="160"/>
        <end position="170"/>
    </location>
</feature>
<dbReference type="PANTHER" id="PTHR45646:SF11">
    <property type="entry name" value="SERINE_THREONINE-PROTEIN KINASE DOA"/>
    <property type="match status" value="1"/>
</dbReference>
<dbReference type="Pfam" id="PF00069">
    <property type="entry name" value="Pkinase"/>
    <property type="match status" value="1"/>
</dbReference>
<evidence type="ECO:0000256" key="6">
    <source>
        <dbReference type="PROSITE-ProRule" id="PRU10141"/>
    </source>
</evidence>
<dbReference type="InterPro" id="IPR000719">
    <property type="entry name" value="Prot_kinase_dom"/>
</dbReference>
<evidence type="ECO:0000256" key="2">
    <source>
        <dbReference type="ARBA" id="ARBA00022679"/>
    </source>
</evidence>
<dbReference type="InterPro" id="IPR008271">
    <property type="entry name" value="Ser/Thr_kinase_AS"/>
</dbReference>
<evidence type="ECO:0000256" key="4">
    <source>
        <dbReference type="ARBA" id="ARBA00022777"/>
    </source>
</evidence>
<dbReference type="EMBL" id="CAICTM010002399">
    <property type="protein sequence ID" value="CAB9529099.1"/>
    <property type="molecule type" value="Genomic_DNA"/>
</dbReference>
<dbReference type="AlphaFoldDB" id="A0A9N8F0F2"/>
<keyword evidence="3 6" id="KW-0547">Nucleotide-binding</keyword>
<dbReference type="InterPro" id="IPR017441">
    <property type="entry name" value="Protein_kinase_ATP_BS"/>
</dbReference>
<evidence type="ECO:0000256" key="1">
    <source>
        <dbReference type="ARBA" id="ARBA00022527"/>
    </source>
</evidence>
<evidence type="ECO:0000313" key="9">
    <source>
        <dbReference type="EMBL" id="CAB9529099.1"/>
    </source>
</evidence>
<dbReference type="SUPFAM" id="SSF56112">
    <property type="entry name" value="Protein kinase-like (PK-like)"/>
    <property type="match status" value="1"/>
</dbReference>
<feature type="compositionally biased region" description="Basic and acidic residues" evidence="7">
    <location>
        <begin position="1"/>
        <end position="10"/>
    </location>
</feature>
<gene>
    <name evidence="9" type="ORF">SEMRO_2401_G326280.1</name>
</gene>
<dbReference type="InterPro" id="IPR011009">
    <property type="entry name" value="Kinase-like_dom_sf"/>
</dbReference>
<keyword evidence="10" id="KW-1185">Reference proteome</keyword>
<dbReference type="PROSITE" id="PS50011">
    <property type="entry name" value="PROTEIN_KINASE_DOM"/>
    <property type="match status" value="1"/>
</dbReference>
<accession>A0A9N8F0F2</accession>
<evidence type="ECO:0000256" key="7">
    <source>
        <dbReference type="SAM" id="MobiDB-lite"/>
    </source>
</evidence>
<feature type="compositionally biased region" description="Polar residues" evidence="7">
    <location>
        <begin position="52"/>
        <end position="65"/>
    </location>
</feature>
<feature type="compositionally biased region" description="Basic residues" evidence="7">
    <location>
        <begin position="123"/>
        <end position="159"/>
    </location>
</feature>
<reference evidence="9" key="1">
    <citation type="submission" date="2020-06" db="EMBL/GenBank/DDBJ databases">
        <authorList>
            <consortium name="Plant Systems Biology data submission"/>
        </authorList>
    </citation>
    <scope>NUCLEOTIDE SEQUENCE</scope>
    <source>
        <strain evidence="9">D6</strain>
    </source>
</reference>
<dbReference type="PANTHER" id="PTHR45646">
    <property type="entry name" value="SERINE/THREONINE-PROTEIN KINASE DOA-RELATED"/>
    <property type="match status" value="1"/>
</dbReference>
<feature type="compositionally biased region" description="Low complexity" evidence="7">
    <location>
        <begin position="95"/>
        <end position="107"/>
    </location>
</feature>
<dbReference type="PROSITE" id="PS00107">
    <property type="entry name" value="PROTEIN_KINASE_ATP"/>
    <property type="match status" value="1"/>
</dbReference>
<sequence>MQHGRYDRNGQGHQQRNPVNGPFRTSNREDRTQQQQQRRKQQQPLDDRQARSNHNATASATTSNNHHPKQRRDDPERNESSRHDSRRRKRRRRSPSSQSLLSSSKSLSSEEGRRLDDDDDKGKRRRSRRRRGRDRRKRDSSHEKSSRRHSRRHKRRRRSSSPSSSSSSRSPSRHRGVVSDDDDTRQHSNNNKHGRNSATPDAHSHHHHRQRNPSAIINKKHHINNKQANKEHPPKVESVVSSSMAQHDDSVGHFMGGRGTIIADHFRVERELGIGTFGRVVECVDLRRRNNNNNVVAIKMVRKIKRYYDSAVIEARIVANVNRRGGRGVTHFAVMFDAFNFCGHYCLVSESLGPSLFDVLKRNNYKPFPFQQVRDYALQLLEAVDFLHSFRLIHTDLKPENILLANRREFSRGDHQKWPESTAIKIIDFGGATYDDEKKSSVVNTRQYRAPEVILSCGWSMPSDLWSVGCILAELYQGELLFATHDNIEHLALMERIIGPFPGRMLERASHFCRSLVDEAFDARGRHRMQKVLRAESASYVLNSRPLEGIVHHHGHESFLNLLRNILAIDPGSRATARHALRLFG</sequence>
<keyword evidence="2" id="KW-0808">Transferase</keyword>
<evidence type="ECO:0000256" key="3">
    <source>
        <dbReference type="ARBA" id="ARBA00022741"/>
    </source>
</evidence>
<dbReference type="InterPro" id="IPR051175">
    <property type="entry name" value="CLK_kinases"/>
</dbReference>
<proteinExistence type="predicted"/>
<dbReference type="Gene3D" id="1.10.510.10">
    <property type="entry name" value="Transferase(Phosphotransferase) domain 1"/>
    <property type="match status" value="1"/>
</dbReference>
<dbReference type="GO" id="GO:0005634">
    <property type="term" value="C:nucleus"/>
    <property type="evidence" value="ECO:0007669"/>
    <property type="project" value="TreeGrafter"/>
</dbReference>
<feature type="compositionally biased region" description="Basic residues" evidence="7">
    <location>
        <begin position="84"/>
        <end position="94"/>
    </location>
</feature>
<evidence type="ECO:0000256" key="5">
    <source>
        <dbReference type="ARBA" id="ARBA00022840"/>
    </source>
</evidence>
<keyword evidence="4 9" id="KW-0418">Kinase</keyword>
<dbReference type="Gene3D" id="3.30.200.20">
    <property type="entry name" value="Phosphorylase Kinase, domain 1"/>
    <property type="match status" value="1"/>
</dbReference>
<feature type="compositionally biased region" description="Basic and acidic residues" evidence="7">
    <location>
        <begin position="71"/>
        <end position="83"/>
    </location>
</feature>
<organism evidence="9 10">
    <name type="scientific">Seminavis robusta</name>
    <dbReference type="NCBI Taxonomy" id="568900"/>
    <lineage>
        <taxon>Eukaryota</taxon>
        <taxon>Sar</taxon>
        <taxon>Stramenopiles</taxon>
        <taxon>Ochrophyta</taxon>
        <taxon>Bacillariophyta</taxon>
        <taxon>Bacillariophyceae</taxon>
        <taxon>Bacillariophycidae</taxon>
        <taxon>Naviculales</taxon>
        <taxon>Naviculaceae</taxon>
        <taxon>Seminavis</taxon>
    </lineage>
</organism>
<evidence type="ECO:0000313" key="10">
    <source>
        <dbReference type="Proteomes" id="UP001153069"/>
    </source>
</evidence>
<evidence type="ECO:0000259" key="8">
    <source>
        <dbReference type="PROSITE" id="PS50011"/>
    </source>
</evidence>
<dbReference type="Proteomes" id="UP001153069">
    <property type="component" value="Unassembled WGS sequence"/>
</dbReference>
<dbReference type="GO" id="GO:0005524">
    <property type="term" value="F:ATP binding"/>
    <property type="evidence" value="ECO:0007669"/>
    <property type="project" value="UniProtKB-UniRule"/>
</dbReference>
<feature type="domain" description="Protein kinase" evidence="8">
    <location>
        <begin position="266"/>
        <end position="585"/>
    </location>
</feature>
<comment type="caution">
    <text evidence="9">The sequence shown here is derived from an EMBL/GenBank/DDBJ whole genome shotgun (WGS) entry which is preliminary data.</text>
</comment>
<dbReference type="OrthoDB" id="283111at2759"/>
<dbReference type="PROSITE" id="PS00108">
    <property type="entry name" value="PROTEIN_KINASE_ST"/>
    <property type="match status" value="1"/>
</dbReference>
<feature type="region of interest" description="Disordered" evidence="7">
    <location>
        <begin position="1"/>
        <end position="216"/>
    </location>
</feature>
<name>A0A9N8F0F2_9STRA</name>
<protein>
    <submittedName>
        <fullName evidence="9">Probable dual specificity protein kinase madd-3</fullName>
    </submittedName>
</protein>
<feature type="compositionally biased region" description="Basic and acidic residues" evidence="7">
    <location>
        <begin position="108"/>
        <end position="122"/>
    </location>
</feature>
<dbReference type="GO" id="GO:0004674">
    <property type="term" value="F:protein serine/threonine kinase activity"/>
    <property type="evidence" value="ECO:0007669"/>
    <property type="project" value="UniProtKB-KW"/>
</dbReference>
<feature type="binding site" evidence="6">
    <location>
        <position position="303"/>
    </location>
    <ligand>
        <name>ATP</name>
        <dbReference type="ChEBI" id="CHEBI:30616"/>
    </ligand>
</feature>
<dbReference type="SMART" id="SM00220">
    <property type="entry name" value="S_TKc"/>
    <property type="match status" value="1"/>
</dbReference>